<dbReference type="AlphaFoldDB" id="A0A1H0A917"/>
<name>A0A1H0A917_9ACTO</name>
<dbReference type="PROSITE" id="PS51257">
    <property type="entry name" value="PROKAR_LIPOPROTEIN"/>
    <property type="match status" value="1"/>
</dbReference>
<feature type="chain" id="PRO_5011707518" evidence="6">
    <location>
        <begin position="25"/>
        <end position="515"/>
    </location>
</feature>
<evidence type="ECO:0000256" key="2">
    <source>
        <dbReference type="ARBA" id="ARBA00023136"/>
    </source>
</evidence>
<dbReference type="Gene3D" id="3.30.1330.60">
    <property type="entry name" value="OmpA-like domain"/>
    <property type="match status" value="1"/>
</dbReference>
<feature type="compositionally biased region" description="Basic and acidic residues" evidence="5">
    <location>
        <begin position="312"/>
        <end position="333"/>
    </location>
</feature>
<dbReference type="CDD" id="cd07185">
    <property type="entry name" value="OmpA_C-like"/>
    <property type="match status" value="1"/>
</dbReference>
<evidence type="ECO:0000256" key="5">
    <source>
        <dbReference type="SAM" id="MobiDB-lite"/>
    </source>
</evidence>
<dbReference type="EMBL" id="FNIM01000001">
    <property type="protein sequence ID" value="SDN29443.1"/>
    <property type="molecule type" value="Genomic_DNA"/>
</dbReference>
<dbReference type="Pfam" id="PF00691">
    <property type="entry name" value="OmpA"/>
    <property type="match status" value="1"/>
</dbReference>
<dbReference type="PRINTS" id="PR01021">
    <property type="entry name" value="OMPADOMAIN"/>
</dbReference>
<dbReference type="InterPro" id="IPR006665">
    <property type="entry name" value="OmpA-like"/>
</dbReference>
<dbReference type="InterPro" id="IPR006664">
    <property type="entry name" value="OMP_bac"/>
</dbReference>
<feature type="signal peptide" evidence="6">
    <location>
        <begin position="1"/>
        <end position="24"/>
    </location>
</feature>
<protein>
    <submittedName>
        <fullName evidence="8">Outer membrane protein OmpA</fullName>
    </submittedName>
</protein>
<reference evidence="9" key="1">
    <citation type="submission" date="2016-10" db="EMBL/GenBank/DDBJ databases">
        <authorList>
            <person name="Varghese N."/>
            <person name="Submissions S."/>
        </authorList>
    </citation>
    <scope>NUCLEOTIDE SEQUENCE [LARGE SCALE GENOMIC DNA]</scope>
    <source>
        <strain evidence="9">DSM 27982</strain>
    </source>
</reference>
<dbReference type="InterPro" id="IPR036737">
    <property type="entry name" value="OmpA-like_sf"/>
</dbReference>
<organism evidence="8 9">
    <name type="scientific">Actinomyces ruminicola</name>
    <dbReference type="NCBI Taxonomy" id="332524"/>
    <lineage>
        <taxon>Bacteria</taxon>
        <taxon>Bacillati</taxon>
        <taxon>Actinomycetota</taxon>
        <taxon>Actinomycetes</taxon>
        <taxon>Actinomycetales</taxon>
        <taxon>Actinomycetaceae</taxon>
        <taxon>Actinomyces</taxon>
    </lineage>
</organism>
<evidence type="ECO:0000256" key="6">
    <source>
        <dbReference type="SAM" id="SignalP"/>
    </source>
</evidence>
<evidence type="ECO:0000256" key="1">
    <source>
        <dbReference type="ARBA" id="ARBA00004442"/>
    </source>
</evidence>
<dbReference type="Proteomes" id="UP000198541">
    <property type="component" value="Unassembled WGS sequence"/>
</dbReference>
<evidence type="ECO:0000313" key="9">
    <source>
        <dbReference type="Proteomes" id="UP000198541"/>
    </source>
</evidence>
<accession>A0A1H0A917</accession>
<comment type="subcellular location">
    <subcellularLocation>
        <location evidence="1">Cell outer membrane</location>
    </subcellularLocation>
</comment>
<evidence type="ECO:0000256" key="4">
    <source>
        <dbReference type="PROSITE-ProRule" id="PRU00473"/>
    </source>
</evidence>
<evidence type="ECO:0000313" key="8">
    <source>
        <dbReference type="EMBL" id="SDN29443.1"/>
    </source>
</evidence>
<keyword evidence="9" id="KW-1185">Reference proteome</keyword>
<evidence type="ECO:0000259" key="7">
    <source>
        <dbReference type="PROSITE" id="PS51123"/>
    </source>
</evidence>
<feature type="domain" description="OmpA-like" evidence="7">
    <location>
        <begin position="221"/>
        <end position="340"/>
    </location>
</feature>
<sequence length="515" mass="53766">MLCRREVLTGSAAVAVAAALAACADDGGSVTDASVVPSGSASGGVTASANSDPVVLKWTWKGQALTSRVGPAVVQSGYTIVRVVVSADSDESFSLSGWLFGGGLDAYTMAAVRLLSLRDKIAFLEVGRSKEGLTADVEAGASVELFPVFGAAPEDMKSVDLLFPNAGVALGVPVVDAGEAGFDVTAAIAGSKIDEDIHSGPFELSSLVVAADRSADTEKDDVSTTVNVSGDVLFATDSAELTDRADELLGSVVEQLELYPSGGELAITGHTDDVADDAYNQGLSERRAKAVSDRLGELTELSAWEVSVSGKGESEPRVANDSDENRQLNRRVEIVLTPTDPSEASATAPNAGSAGGSGDVPEPKGPVGRGPDGVDIEIDGVPARISLDSVVRYEGYLIGTVKISPEQEVSVPLFLLRIPDELLYIRMWSSYAATGFTLLKGESRHLVVDFTDSGEDNRILANHEMSNLVAGDTRSLPVVWPDTGEDTVIMDMIGEDDAFGQHLAVRLTDIPVVEP</sequence>
<dbReference type="PROSITE" id="PS51123">
    <property type="entry name" value="OMPA_2"/>
    <property type="match status" value="1"/>
</dbReference>
<dbReference type="PANTHER" id="PTHR30329:SF21">
    <property type="entry name" value="LIPOPROTEIN YIAD-RELATED"/>
    <property type="match status" value="1"/>
</dbReference>
<proteinExistence type="predicted"/>
<evidence type="ECO:0000256" key="3">
    <source>
        <dbReference type="ARBA" id="ARBA00023237"/>
    </source>
</evidence>
<gene>
    <name evidence="8" type="ORF">SAMN05216355_101614</name>
</gene>
<dbReference type="PROSITE" id="PS51318">
    <property type="entry name" value="TAT"/>
    <property type="match status" value="1"/>
</dbReference>
<dbReference type="SUPFAM" id="SSF103088">
    <property type="entry name" value="OmpA-like"/>
    <property type="match status" value="1"/>
</dbReference>
<dbReference type="GO" id="GO:0009279">
    <property type="term" value="C:cell outer membrane"/>
    <property type="evidence" value="ECO:0007669"/>
    <property type="project" value="UniProtKB-SubCell"/>
</dbReference>
<dbReference type="PANTHER" id="PTHR30329">
    <property type="entry name" value="STATOR ELEMENT OF FLAGELLAR MOTOR COMPLEX"/>
    <property type="match status" value="1"/>
</dbReference>
<feature type="region of interest" description="Disordered" evidence="5">
    <location>
        <begin position="306"/>
        <end position="375"/>
    </location>
</feature>
<keyword evidence="3" id="KW-0998">Cell outer membrane</keyword>
<keyword evidence="6" id="KW-0732">Signal</keyword>
<dbReference type="InterPro" id="IPR050330">
    <property type="entry name" value="Bact_OuterMem_StrucFunc"/>
</dbReference>
<feature type="compositionally biased region" description="Polar residues" evidence="5">
    <location>
        <begin position="339"/>
        <end position="350"/>
    </location>
</feature>
<keyword evidence="2 4" id="KW-0472">Membrane</keyword>
<dbReference type="InterPro" id="IPR006311">
    <property type="entry name" value="TAT_signal"/>
</dbReference>